<accession>A0ABU3R7C2</accession>
<gene>
    <name evidence="1" type="ORF">RQP52_03675</name>
</gene>
<comment type="caution">
    <text evidence="1">The sequence shown here is derived from an EMBL/GenBank/DDBJ whole genome shotgun (WGS) entry which is preliminary data.</text>
</comment>
<dbReference type="Proteomes" id="UP001260980">
    <property type="component" value="Unassembled WGS sequence"/>
</dbReference>
<sequence>MASNTPNLGLRKIDTTTDGDLYVNVDTDFNANWDKIDSLAATKAYVDAQVALAKKYTD</sequence>
<evidence type="ECO:0000313" key="1">
    <source>
        <dbReference type="EMBL" id="MDU0200173.1"/>
    </source>
</evidence>
<evidence type="ECO:0000313" key="2">
    <source>
        <dbReference type="Proteomes" id="UP001260980"/>
    </source>
</evidence>
<dbReference type="EMBL" id="JAWCUD010000001">
    <property type="protein sequence ID" value="MDU0200173.1"/>
    <property type="molecule type" value="Genomic_DNA"/>
</dbReference>
<keyword evidence="2" id="KW-1185">Reference proteome</keyword>
<protein>
    <submittedName>
        <fullName evidence="1">Uncharacterized protein</fullName>
    </submittedName>
</protein>
<proteinExistence type="predicted"/>
<organism evidence="1 2">
    <name type="scientific">Paenibacillus violae</name>
    <dbReference type="NCBI Taxonomy" id="3077234"/>
    <lineage>
        <taxon>Bacteria</taxon>
        <taxon>Bacillati</taxon>
        <taxon>Bacillota</taxon>
        <taxon>Bacilli</taxon>
        <taxon>Bacillales</taxon>
        <taxon>Paenibacillaceae</taxon>
        <taxon>Paenibacillus</taxon>
    </lineage>
</organism>
<reference evidence="1 2" key="1">
    <citation type="submission" date="2023-10" db="EMBL/GenBank/DDBJ databases">
        <title>Paenibacillus strain PFR10 Genome sequencing and assembly.</title>
        <authorList>
            <person name="Kim I."/>
        </authorList>
    </citation>
    <scope>NUCLEOTIDE SEQUENCE [LARGE SCALE GENOMIC DNA]</scope>
    <source>
        <strain evidence="1 2">PFR10</strain>
    </source>
</reference>
<dbReference type="RefSeq" id="WP_315949546.1">
    <property type="nucleotide sequence ID" value="NZ_JAWCUD010000001.1"/>
</dbReference>
<name>A0ABU3R7C2_9BACL</name>